<accession>A0ABW0PW60</accession>
<dbReference type="PANTHER" id="PTHR21320">
    <property type="entry name" value="CYTOCHROME C OXIDASE ASSEMBLY PROTEIN COX11-RELATED"/>
    <property type="match status" value="1"/>
</dbReference>
<evidence type="ECO:0000256" key="1">
    <source>
        <dbReference type="ARBA" id="ARBA00004007"/>
    </source>
</evidence>
<evidence type="ECO:0000313" key="12">
    <source>
        <dbReference type="Proteomes" id="UP001596150"/>
    </source>
</evidence>
<protein>
    <recommendedName>
        <fullName evidence="4 10">Cytochrome c oxidase assembly protein CtaG</fullName>
    </recommendedName>
</protein>
<dbReference type="SUPFAM" id="SSF110111">
    <property type="entry name" value="Ctag/Cox11"/>
    <property type="match status" value="1"/>
</dbReference>
<evidence type="ECO:0000313" key="11">
    <source>
        <dbReference type="EMBL" id="MFC5516383.1"/>
    </source>
</evidence>
<gene>
    <name evidence="10" type="primary">ctaG</name>
    <name evidence="11" type="ORF">ACFPP9_11430</name>
</gene>
<keyword evidence="8 10" id="KW-0186">Copper</keyword>
<keyword evidence="9 10" id="KW-0472">Membrane</keyword>
<evidence type="ECO:0000256" key="6">
    <source>
        <dbReference type="ARBA" id="ARBA00022968"/>
    </source>
</evidence>
<keyword evidence="10" id="KW-1003">Cell membrane</keyword>
<sequence>MNQPQKRGRSYGLTAAACGVFVATMLGAAFASVPLYSMFCQLTGYGGTPVRADTAPKTALDRTITIRFDGNVANGIGWAFRPETRQMKVKVGAINEVKFFAENRTDKTSTGTAAFNVTPDITGQYFNKIACFCFTSQTLKPGEKVEMPVTFFIDPAIVDNYQTRNIDTITLSYTFFPSSEQTPAPVAAVTVKDAGKSL</sequence>
<dbReference type="Gene3D" id="2.60.370.10">
    <property type="entry name" value="Ctag/Cox11"/>
    <property type="match status" value="1"/>
</dbReference>
<dbReference type="EMBL" id="JBHSML010000003">
    <property type="protein sequence ID" value="MFC5516383.1"/>
    <property type="molecule type" value="Genomic_DNA"/>
</dbReference>
<evidence type="ECO:0000256" key="9">
    <source>
        <dbReference type="ARBA" id="ARBA00023136"/>
    </source>
</evidence>
<comment type="function">
    <text evidence="1 10">Exerts its effect at some terminal stage of cytochrome c oxidase synthesis, probably by being involved in the insertion of the copper B into subunit I.</text>
</comment>
<proteinExistence type="inferred from homology"/>
<comment type="similarity">
    <text evidence="3 10">Belongs to the COX11/CtaG family.</text>
</comment>
<keyword evidence="7 10" id="KW-1133">Transmembrane helix</keyword>
<dbReference type="Pfam" id="PF04442">
    <property type="entry name" value="CtaG_Cox11"/>
    <property type="match status" value="1"/>
</dbReference>
<feature type="topological domain" description="Periplasmic" evidence="10">
    <location>
        <begin position="33"/>
        <end position="198"/>
    </location>
</feature>
<evidence type="ECO:0000256" key="8">
    <source>
        <dbReference type="ARBA" id="ARBA00023008"/>
    </source>
</evidence>
<evidence type="ECO:0000256" key="10">
    <source>
        <dbReference type="HAMAP-Rule" id="MF_00155"/>
    </source>
</evidence>
<evidence type="ECO:0000256" key="3">
    <source>
        <dbReference type="ARBA" id="ARBA00009620"/>
    </source>
</evidence>
<organism evidence="11 12">
    <name type="scientific">Kaistia terrae</name>
    <dbReference type="NCBI Taxonomy" id="537017"/>
    <lineage>
        <taxon>Bacteria</taxon>
        <taxon>Pseudomonadati</taxon>
        <taxon>Pseudomonadota</taxon>
        <taxon>Alphaproteobacteria</taxon>
        <taxon>Hyphomicrobiales</taxon>
        <taxon>Kaistiaceae</taxon>
        <taxon>Kaistia</taxon>
    </lineage>
</organism>
<dbReference type="PANTHER" id="PTHR21320:SF3">
    <property type="entry name" value="CYTOCHROME C OXIDASE ASSEMBLY PROTEIN COX11, MITOCHONDRIAL-RELATED"/>
    <property type="match status" value="1"/>
</dbReference>
<dbReference type="InterPro" id="IPR007533">
    <property type="entry name" value="Cyt_c_oxidase_assmbl_CtaG"/>
</dbReference>
<dbReference type="RefSeq" id="WP_266344361.1">
    <property type="nucleotide sequence ID" value="NZ_JAPKNH010000004.1"/>
</dbReference>
<reference evidence="12" key="1">
    <citation type="journal article" date="2019" name="Int. J. Syst. Evol. Microbiol.">
        <title>The Global Catalogue of Microorganisms (GCM) 10K type strain sequencing project: providing services to taxonomists for standard genome sequencing and annotation.</title>
        <authorList>
            <consortium name="The Broad Institute Genomics Platform"/>
            <consortium name="The Broad Institute Genome Sequencing Center for Infectious Disease"/>
            <person name="Wu L."/>
            <person name="Ma J."/>
        </authorList>
    </citation>
    <scope>NUCLEOTIDE SEQUENCE [LARGE SCALE GENOMIC DNA]</scope>
    <source>
        <strain evidence="12">KACC 12633</strain>
    </source>
</reference>
<comment type="caution">
    <text evidence="11">The sequence shown here is derived from an EMBL/GenBank/DDBJ whole genome shotgun (WGS) entry which is preliminary data.</text>
</comment>
<keyword evidence="10" id="KW-0997">Cell inner membrane</keyword>
<dbReference type="InterPro" id="IPR023471">
    <property type="entry name" value="CtaG/Cox11_dom_sf"/>
</dbReference>
<evidence type="ECO:0000256" key="4">
    <source>
        <dbReference type="ARBA" id="ARBA00015384"/>
    </source>
</evidence>
<feature type="topological domain" description="Cytoplasmic" evidence="10">
    <location>
        <begin position="1"/>
        <end position="9"/>
    </location>
</feature>
<evidence type="ECO:0000256" key="2">
    <source>
        <dbReference type="ARBA" id="ARBA00004382"/>
    </source>
</evidence>
<keyword evidence="6 10" id="KW-0735">Signal-anchor</keyword>
<dbReference type="PIRSF" id="PIRSF005413">
    <property type="entry name" value="COX11"/>
    <property type="match status" value="1"/>
</dbReference>
<comment type="subcellular location">
    <subcellularLocation>
        <location evidence="2 10">Cell inner membrane</location>
        <topology evidence="2 10">Single-pass type II membrane protein</topology>
        <orientation evidence="2 10">Periplasmic side</orientation>
    </subcellularLocation>
</comment>
<evidence type="ECO:0000256" key="5">
    <source>
        <dbReference type="ARBA" id="ARBA00022692"/>
    </source>
</evidence>
<name>A0ABW0PW60_9HYPH</name>
<dbReference type="NCBIfam" id="NF003465">
    <property type="entry name" value="PRK05089.1"/>
    <property type="match status" value="1"/>
</dbReference>
<dbReference type="HAMAP" id="MF_00155">
    <property type="entry name" value="CtaG"/>
    <property type="match status" value="1"/>
</dbReference>
<evidence type="ECO:0000256" key="7">
    <source>
        <dbReference type="ARBA" id="ARBA00022989"/>
    </source>
</evidence>
<dbReference type="Proteomes" id="UP001596150">
    <property type="component" value="Unassembled WGS sequence"/>
</dbReference>
<keyword evidence="5 10" id="KW-0812">Transmembrane</keyword>
<keyword evidence="12" id="KW-1185">Reference proteome</keyword>